<dbReference type="Proteomes" id="UP001141552">
    <property type="component" value="Unassembled WGS sequence"/>
</dbReference>
<proteinExistence type="predicted"/>
<comment type="caution">
    <text evidence="3">The sequence shown here is derived from an EMBL/GenBank/DDBJ whole genome shotgun (WGS) entry which is preliminary data.</text>
</comment>
<gene>
    <name evidence="3" type="ORF">Tsubulata_049063</name>
</gene>
<keyword evidence="2" id="KW-1133">Transmembrane helix</keyword>
<evidence type="ECO:0000313" key="4">
    <source>
        <dbReference type="Proteomes" id="UP001141552"/>
    </source>
</evidence>
<feature type="transmembrane region" description="Helical" evidence="2">
    <location>
        <begin position="43"/>
        <end position="62"/>
    </location>
</feature>
<keyword evidence="4" id="KW-1185">Reference proteome</keyword>
<sequence length="101" mass="10589">LLHSYLLQTHPHHTQEITNPGVLPVAGELHGLGERERVGGEDLGIGGVVFVGVVFAVCGVFGQGNNRHHAATQVSTPNNRPSLFSSESPPPVMAVVSSSCQ</sequence>
<name>A0A9Q0GEY9_9ROSI</name>
<reference evidence="3" key="1">
    <citation type="submission" date="2022-02" db="EMBL/GenBank/DDBJ databases">
        <authorList>
            <person name="Henning P.M."/>
            <person name="McCubbin A.G."/>
            <person name="Shore J.S."/>
        </authorList>
    </citation>
    <scope>NUCLEOTIDE SEQUENCE</scope>
    <source>
        <strain evidence="3">F60SS</strain>
        <tissue evidence="3">Leaves</tissue>
    </source>
</reference>
<feature type="region of interest" description="Disordered" evidence="1">
    <location>
        <begin position="71"/>
        <end position="90"/>
    </location>
</feature>
<protein>
    <submittedName>
        <fullName evidence="3">Uncharacterized protein</fullName>
    </submittedName>
</protein>
<keyword evidence="2" id="KW-0472">Membrane</keyword>
<reference evidence="3" key="2">
    <citation type="journal article" date="2023" name="Plants (Basel)">
        <title>Annotation of the Turnera subulata (Passifloraceae) Draft Genome Reveals the S-Locus Evolved after the Divergence of Turneroideae from Passifloroideae in a Stepwise Manner.</title>
        <authorList>
            <person name="Henning P.M."/>
            <person name="Roalson E.H."/>
            <person name="Mir W."/>
            <person name="McCubbin A.G."/>
            <person name="Shore J.S."/>
        </authorList>
    </citation>
    <scope>NUCLEOTIDE SEQUENCE</scope>
    <source>
        <strain evidence="3">F60SS</strain>
    </source>
</reference>
<evidence type="ECO:0000313" key="3">
    <source>
        <dbReference type="EMBL" id="KAJ4848815.1"/>
    </source>
</evidence>
<feature type="non-terminal residue" evidence="3">
    <location>
        <position position="101"/>
    </location>
</feature>
<dbReference type="AlphaFoldDB" id="A0A9Q0GEY9"/>
<evidence type="ECO:0000256" key="1">
    <source>
        <dbReference type="SAM" id="MobiDB-lite"/>
    </source>
</evidence>
<organism evidence="3 4">
    <name type="scientific">Turnera subulata</name>
    <dbReference type="NCBI Taxonomy" id="218843"/>
    <lineage>
        <taxon>Eukaryota</taxon>
        <taxon>Viridiplantae</taxon>
        <taxon>Streptophyta</taxon>
        <taxon>Embryophyta</taxon>
        <taxon>Tracheophyta</taxon>
        <taxon>Spermatophyta</taxon>
        <taxon>Magnoliopsida</taxon>
        <taxon>eudicotyledons</taxon>
        <taxon>Gunneridae</taxon>
        <taxon>Pentapetalae</taxon>
        <taxon>rosids</taxon>
        <taxon>fabids</taxon>
        <taxon>Malpighiales</taxon>
        <taxon>Passifloraceae</taxon>
        <taxon>Turnera</taxon>
    </lineage>
</organism>
<keyword evidence="2" id="KW-0812">Transmembrane</keyword>
<accession>A0A9Q0GEY9</accession>
<evidence type="ECO:0000256" key="2">
    <source>
        <dbReference type="SAM" id="Phobius"/>
    </source>
</evidence>
<dbReference type="EMBL" id="JAKUCV010000792">
    <property type="protein sequence ID" value="KAJ4848815.1"/>
    <property type="molecule type" value="Genomic_DNA"/>
</dbReference>
<feature type="compositionally biased region" description="Polar residues" evidence="1">
    <location>
        <begin position="72"/>
        <end position="84"/>
    </location>
</feature>